<name>A0A6A6XEU1_9PLEO</name>
<dbReference type="AlphaFoldDB" id="A0A6A6XEU1"/>
<reference evidence="1" key="1">
    <citation type="journal article" date="2020" name="Stud. Mycol.">
        <title>101 Dothideomycetes genomes: a test case for predicting lifestyles and emergence of pathogens.</title>
        <authorList>
            <person name="Haridas S."/>
            <person name="Albert R."/>
            <person name="Binder M."/>
            <person name="Bloem J."/>
            <person name="Labutti K."/>
            <person name="Salamov A."/>
            <person name="Andreopoulos B."/>
            <person name="Baker S."/>
            <person name="Barry K."/>
            <person name="Bills G."/>
            <person name="Bluhm B."/>
            <person name="Cannon C."/>
            <person name="Castanera R."/>
            <person name="Culley D."/>
            <person name="Daum C."/>
            <person name="Ezra D."/>
            <person name="Gonzalez J."/>
            <person name="Henrissat B."/>
            <person name="Kuo A."/>
            <person name="Liang C."/>
            <person name="Lipzen A."/>
            <person name="Lutzoni F."/>
            <person name="Magnuson J."/>
            <person name="Mondo S."/>
            <person name="Nolan M."/>
            <person name="Ohm R."/>
            <person name="Pangilinan J."/>
            <person name="Park H.-J."/>
            <person name="Ramirez L."/>
            <person name="Alfaro M."/>
            <person name="Sun H."/>
            <person name="Tritt A."/>
            <person name="Yoshinaga Y."/>
            <person name="Zwiers L.-H."/>
            <person name="Turgeon B."/>
            <person name="Goodwin S."/>
            <person name="Spatafora J."/>
            <person name="Crous P."/>
            <person name="Grigoriev I."/>
        </authorList>
    </citation>
    <scope>NUCLEOTIDE SEQUENCE</scope>
    <source>
        <strain evidence="1">CBS 109.77</strain>
    </source>
</reference>
<dbReference type="Proteomes" id="UP000799757">
    <property type="component" value="Unassembled WGS sequence"/>
</dbReference>
<evidence type="ECO:0000313" key="2">
    <source>
        <dbReference type="Proteomes" id="UP000799757"/>
    </source>
</evidence>
<sequence length="190" mass="22949">MITISWFTKSDQTSTEERLYLIWVRYKNILKELKEYNKYKTEDVDLEPLITRLEQIAQLILNIRMLMLSFLSVLRNHESYVPYKIRHGKEKVFYKFIAYIASSARTTFKCIHGWVKRGKRRIQRGSEPNFYSRWMRQLTVREMNMFMTMTNEDLIKMHTIMRQEIGTAPRNPDPIQDLRQDLKEFLPPSC</sequence>
<proteinExistence type="predicted"/>
<protein>
    <submittedName>
        <fullName evidence="1">Uncharacterized protein</fullName>
    </submittedName>
</protein>
<evidence type="ECO:0000313" key="1">
    <source>
        <dbReference type="EMBL" id="KAF2794831.1"/>
    </source>
</evidence>
<accession>A0A6A6XEU1</accession>
<keyword evidence="2" id="KW-1185">Reference proteome</keyword>
<gene>
    <name evidence="1" type="ORF">K505DRAFT_336570</name>
</gene>
<organism evidence="1 2">
    <name type="scientific">Melanomma pulvis-pyrius CBS 109.77</name>
    <dbReference type="NCBI Taxonomy" id="1314802"/>
    <lineage>
        <taxon>Eukaryota</taxon>
        <taxon>Fungi</taxon>
        <taxon>Dikarya</taxon>
        <taxon>Ascomycota</taxon>
        <taxon>Pezizomycotina</taxon>
        <taxon>Dothideomycetes</taxon>
        <taxon>Pleosporomycetidae</taxon>
        <taxon>Pleosporales</taxon>
        <taxon>Melanommataceae</taxon>
        <taxon>Melanomma</taxon>
    </lineage>
</organism>
<dbReference type="EMBL" id="MU001878">
    <property type="protein sequence ID" value="KAF2794831.1"/>
    <property type="molecule type" value="Genomic_DNA"/>
</dbReference>